<dbReference type="GO" id="GO:0016747">
    <property type="term" value="F:acyltransferase activity, transferring groups other than amino-acyl groups"/>
    <property type="evidence" value="ECO:0007669"/>
    <property type="project" value="InterPro"/>
</dbReference>
<evidence type="ECO:0000313" key="4">
    <source>
        <dbReference type="EMBL" id="AFL99329.1"/>
    </source>
</evidence>
<dbReference type="Pfam" id="PF00583">
    <property type="entry name" value="Acetyltransf_1"/>
    <property type="match status" value="1"/>
</dbReference>
<dbReference type="HOGENOM" id="CLU_013985_35_2_9"/>
<evidence type="ECO:0000259" key="3">
    <source>
        <dbReference type="PROSITE" id="PS51186"/>
    </source>
</evidence>
<name>I4A5U5_DESDJ</name>
<dbReference type="InterPro" id="IPR050832">
    <property type="entry name" value="Bact_Acetyltransf"/>
</dbReference>
<dbReference type="Proteomes" id="UP000006053">
    <property type="component" value="Chromosome"/>
</dbReference>
<dbReference type="KEGG" id="ddh:Desde_0890"/>
<protein>
    <submittedName>
        <fullName evidence="4">Acetyltransferase</fullName>
    </submittedName>
</protein>
<proteinExistence type="predicted"/>
<keyword evidence="1 4" id="KW-0808">Transferase</keyword>
<dbReference type="AlphaFoldDB" id="I4A5U5"/>
<sequence length="149" mass="16942">MISIKRAVPADLDVVLALRYEMLMKVNKLDNHVFNEGFRHITKDYFVNGNQTTIVAMDGMVPIGCATICYIDVMPTFSHPTGKRAHFMNVYTRDAYRRQGIAKKMMELLIFEAKEKGVTHLNLDATEVGKQLYYKLGFSKTAEGMELSL</sequence>
<dbReference type="Gene3D" id="3.40.630.30">
    <property type="match status" value="1"/>
</dbReference>
<dbReference type="PANTHER" id="PTHR43877">
    <property type="entry name" value="AMINOALKYLPHOSPHONATE N-ACETYLTRANSFERASE-RELATED-RELATED"/>
    <property type="match status" value="1"/>
</dbReference>
<dbReference type="InterPro" id="IPR000182">
    <property type="entry name" value="GNAT_dom"/>
</dbReference>
<reference evidence="4 5" key="2">
    <citation type="journal article" date="2015" name="J. Bacteriol.">
        <title>Genomic, proteomic, and biochemical analysis of the organohalide respiratory pathway in Desulfitobacterium dehalogenans.</title>
        <authorList>
            <person name="Kruse T."/>
            <person name="van de Pas B.A."/>
            <person name="Atteia A."/>
            <person name="Krab K."/>
            <person name="Hagen W.R."/>
            <person name="Goodwin L."/>
            <person name="Chain P."/>
            <person name="Boeren S."/>
            <person name="Maphosa F."/>
            <person name="Schraa G."/>
            <person name="de Vos W.M."/>
            <person name="van der Oost J."/>
            <person name="Smidt H."/>
            <person name="Stams A.J."/>
        </authorList>
    </citation>
    <scope>NUCLEOTIDE SEQUENCE [LARGE SCALE GENOMIC DNA]</scope>
    <source>
        <strain evidence="5">ATCC 51507 / DSM 9161 / JW/IU-DC1</strain>
    </source>
</reference>
<keyword evidence="5" id="KW-1185">Reference proteome</keyword>
<gene>
    <name evidence="4" type="ordered locus">Desde_0890</name>
</gene>
<reference evidence="5" key="1">
    <citation type="submission" date="2012-06" db="EMBL/GenBank/DDBJ databases">
        <title>Complete sequence of Desulfitobacterium dehalogenans ATCC 51507.</title>
        <authorList>
            <person name="Lucas S."/>
            <person name="Han J."/>
            <person name="Lapidus A."/>
            <person name="Cheng J.-F."/>
            <person name="Goodwin L."/>
            <person name="Pitluck S."/>
            <person name="Peters L."/>
            <person name="Ovchinnikova G."/>
            <person name="Teshima H."/>
            <person name="Detter J.C."/>
            <person name="Han C."/>
            <person name="Tapia R."/>
            <person name="Land M."/>
            <person name="Hauser L."/>
            <person name="Kyrpides N."/>
            <person name="Ivanova N."/>
            <person name="Pagani I."/>
            <person name="Kruse T."/>
            <person name="de Vos W.M."/>
            <person name="Smidt H."/>
            <person name="Woyke T."/>
        </authorList>
    </citation>
    <scope>NUCLEOTIDE SEQUENCE [LARGE SCALE GENOMIC DNA]</scope>
    <source>
        <strain evidence="5">ATCC 51507 / DSM 9161 / JW/IU-DC1</strain>
    </source>
</reference>
<dbReference type="RefSeq" id="WP_014792821.1">
    <property type="nucleotide sequence ID" value="NC_018017.1"/>
</dbReference>
<evidence type="ECO:0000256" key="2">
    <source>
        <dbReference type="ARBA" id="ARBA00023315"/>
    </source>
</evidence>
<evidence type="ECO:0000313" key="5">
    <source>
        <dbReference type="Proteomes" id="UP000006053"/>
    </source>
</evidence>
<dbReference type="CDD" id="cd04301">
    <property type="entry name" value="NAT_SF"/>
    <property type="match status" value="1"/>
</dbReference>
<organism evidence="4 5">
    <name type="scientific">Desulfitobacterium dehalogenans (strain ATCC 51507 / DSM 9161 / JW/IU-DC1)</name>
    <dbReference type="NCBI Taxonomy" id="756499"/>
    <lineage>
        <taxon>Bacteria</taxon>
        <taxon>Bacillati</taxon>
        <taxon>Bacillota</taxon>
        <taxon>Clostridia</taxon>
        <taxon>Eubacteriales</taxon>
        <taxon>Desulfitobacteriaceae</taxon>
        <taxon>Desulfitobacterium</taxon>
    </lineage>
</organism>
<dbReference type="eggNOG" id="COG0456">
    <property type="taxonomic scope" value="Bacteria"/>
</dbReference>
<dbReference type="OrthoDB" id="119498at2"/>
<dbReference type="InterPro" id="IPR016181">
    <property type="entry name" value="Acyl_CoA_acyltransferase"/>
</dbReference>
<evidence type="ECO:0000256" key="1">
    <source>
        <dbReference type="ARBA" id="ARBA00022679"/>
    </source>
</evidence>
<dbReference type="PROSITE" id="PS51186">
    <property type="entry name" value="GNAT"/>
    <property type="match status" value="1"/>
</dbReference>
<dbReference type="SUPFAM" id="SSF55729">
    <property type="entry name" value="Acyl-CoA N-acyltransferases (Nat)"/>
    <property type="match status" value="1"/>
</dbReference>
<accession>I4A5U5</accession>
<feature type="domain" description="N-acetyltransferase" evidence="3">
    <location>
        <begin position="13"/>
        <end position="149"/>
    </location>
</feature>
<dbReference type="EMBL" id="CP003348">
    <property type="protein sequence ID" value="AFL99329.1"/>
    <property type="molecule type" value="Genomic_DNA"/>
</dbReference>
<dbReference type="STRING" id="756499.Desde_0890"/>
<keyword evidence="2" id="KW-0012">Acyltransferase</keyword>